<dbReference type="SUPFAM" id="SSF52540">
    <property type="entry name" value="P-loop containing nucleoside triphosphate hydrolases"/>
    <property type="match status" value="1"/>
</dbReference>
<comment type="caution">
    <text evidence="2">The sequence shown here is derived from an EMBL/GenBank/DDBJ whole genome shotgun (WGS) entry which is preliminary data.</text>
</comment>
<dbReference type="PANTHER" id="PTHR30050">
    <property type="entry name" value="CHROMOSOMAL REPLICATION INITIATOR PROTEIN DNAA"/>
    <property type="match status" value="1"/>
</dbReference>
<proteinExistence type="predicted"/>
<gene>
    <name evidence="2" type="ORF">EI684_04375</name>
</gene>
<sequence>MKKAAHAMQPIGPGDFPGMPGFPPVIALRPPVPEEGAPAPVPMHQHLHDVRAGKVAPRRSLADAIAEARAQRVQQEETLASSPPAAPACPRCRDVGFLVLDASYGEPDFGKLMPCSCAKQRTIQHDALHRLSDLALPGYQQMTFETFDTSDTCSIITTTYCHAQTYAQRPQGNFVLIGGYGTGKTHLATAIAHVRYAAGDRVLLKTCAGMLNLLRASFRDDAEGYERRLERIITADLLVIDDLGAERATEWADEQLFLIINERIMAQRPMVITSNQRPDALDRRIASRLQRAMFRNHLYLMLGADHAFGTVENVNAWYAMEDVHDQWLHELGAFVRGEGEDM</sequence>
<dbReference type="InterPro" id="IPR002611">
    <property type="entry name" value="IstB_ATP-bd"/>
</dbReference>
<organism evidence="2 3">
    <name type="scientific">Candidatus Viridilinea halotolerans</name>
    <dbReference type="NCBI Taxonomy" id="2491704"/>
    <lineage>
        <taxon>Bacteria</taxon>
        <taxon>Bacillati</taxon>
        <taxon>Chloroflexota</taxon>
        <taxon>Chloroflexia</taxon>
        <taxon>Chloroflexales</taxon>
        <taxon>Chloroflexineae</taxon>
        <taxon>Oscillochloridaceae</taxon>
        <taxon>Candidatus Viridilinea</taxon>
    </lineage>
</organism>
<dbReference type="InterPro" id="IPR027417">
    <property type="entry name" value="P-loop_NTPase"/>
</dbReference>
<dbReference type="GO" id="GO:0005524">
    <property type="term" value="F:ATP binding"/>
    <property type="evidence" value="ECO:0007669"/>
    <property type="project" value="InterPro"/>
</dbReference>
<dbReference type="Pfam" id="PF01695">
    <property type="entry name" value="IstB_IS21"/>
    <property type="match status" value="1"/>
</dbReference>
<evidence type="ECO:0000313" key="2">
    <source>
        <dbReference type="EMBL" id="RRR75568.1"/>
    </source>
</evidence>
<dbReference type="Gene3D" id="3.40.50.300">
    <property type="entry name" value="P-loop containing nucleotide triphosphate hydrolases"/>
    <property type="match status" value="1"/>
</dbReference>
<dbReference type="InterPro" id="IPR003593">
    <property type="entry name" value="AAA+_ATPase"/>
</dbReference>
<dbReference type="CDD" id="cd00009">
    <property type="entry name" value="AAA"/>
    <property type="match status" value="1"/>
</dbReference>
<dbReference type="EMBL" id="RSAS01000178">
    <property type="protein sequence ID" value="RRR75568.1"/>
    <property type="molecule type" value="Genomic_DNA"/>
</dbReference>
<accession>A0A426U6J2</accession>
<evidence type="ECO:0000259" key="1">
    <source>
        <dbReference type="SMART" id="SM00382"/>
    </source>
</evidence>
<evidence type="ECO:0000313" key="3">
    <source>
        <dbReference type="Proteomes" id="UP000280307"/>
    </source>
</evidence>
<dbReference type="AlphaFoldDB" id="A0A426U6J2"/>
<protein>
    <submittedName>
        <fullName evidence="2">AAA family ATPase</fullName>
    </submittedName>
</protein>
<dbReference type="PANTHER" id="PTHR30050:SF4">
    <property type="entry name" value="ATP-BINDING PROTEIN RV3427C IN INSERTION SEQUENCE-RELATED"/>
    <property type="match status" value="1"/>
</dbReference>
<dbReference type="Proteomes" id="UP000280307">
    <property type="component" value="Unassembled WGS sequence"/>
</dbReference>
<dbReference type="SMART" id="SM00382">
    <property type="entry name" value="AAA"/>
    <property type="match status" value="1"/>
</dbReference>
<name>A0A426U6J2_9CHLR</name>
<dbReference type="GO" id="GO:0006260">
    <property type="term" value="P:DNA replication"/>
    <property type="evidence" value="ECO:0007669"/>
    <property type="project" value="TreeGrafter"/>
</dbReference>
<reference evidence="2 3" key="1">
    <citation type="submission" date="2018-12" db="EMBL/GenBank/DDBJ databases">
        <title>Genome Sequence of Candidatus Viridilinea halotolerans isolated from saline sulfide-rich spring.</title>
        <authorList>
            <person name="Grouzdev D.S."/>
            <person name="Burganskaya E.I."/>
            <person name="Krutkina M.S."/>
            <person name="Sukhacheva M.V."/>
            <person name="Gorlenko V.M."/>
        </authorList>
    </citation>
    <scope>NUCLEOTIDE SEQUENCE [LARGE SCALE GENOMIC DNA]</scope>
    <source>
        <strain evidence="2">Chok-6</strain>
    </source>
</reference>
<feature type="domain" description="AAA+ ATPase" evidence="1">
    <location>
        <begin position="170"/>
        <end position="305"/>
    </location>
</feature>